<evidence type="ECO:0000313" key="2">
    <source>
        <dbReference type="Proteomes" id="UP001174677"/>
    </source>
</evidence>
<comment type="caution">
    <text evidence="1">The sequence shown here is derived from an EMBL/GenBank/DDBJ whole genome shotgun (WGS) entry which is preliminary data.</text>
</comment>
<organism evidence="1 2">
    <name type="scientific">Hevea brasiliensis</name>
    <name type="common">Para rubber tree</name>
    <name type="synonym">Siphonia brasiliensis</name>
    <dbReference type="NCBI Taxonomy" id="3981"/>
    <lineage>
        <taxon>Eukaryota</taxon>
        <taxon>Viridiplantae</taxon>
        <taxon>Streptophyta</taxon>
        <taxon>Embryophyta</taxon>
        <taxon>Tracheophyta</taxon>
        <taxon>Spermatophyta</taxon>
        <taxon>Magnoliopsida</taxon>
        <taxon>eudicotyledons</taxon>
        <taxon>Gunneridae</taxon>
        <taxon>Pentapetalae</taxon>
        <taxon>rosids</taxon>
        <taxon>fabids</taxon>
        <taxon>Malpighiales</taxon>
        <taxon>Euphorbiaceae</taxon>
        <taxon>Crotonoideae</taxon>
        <taxon>Micrandreae</taxon>
        <taxon>Hevea</taxon>
    </lineage>
</organism>
<accession>A0ABQ9ME75</accession>
<gene>
    <name evidence="1" type="ORF">P3X46_012458</name>
</gene>
<dbReference type="EMBL" id="JARPOI010000007">
    <property type="protein sequence ID" value="KAJ9177219.1"/>
    <property type="molecule type" value="Genomic_DNA"/>
</dbReference>
<feature type="non-terminal residue" evidence="1">
    <location>
        <position position="108"/>
    </location>
</feature>
<protein>
    <submittedName>
        <fullName evidence="1">Uncharacterized protein</fullName>
    </submittedName>
</protein>
<evidence type="ECO:0000313" key="1">
    <source>
        <dbReference type="EMBL" id="KAJ9177219.1"/>
    </source>
</evidence>
<reference evidence="1" key="1">
    <citation type="journal article" date="2023" name="Plant Biotechnol. J.">
        <title>Chromosome-level wild Hevea brasiliensis genome provides new tools for genomic-assisted breeding and valuable loci to elevate rubber yield.</title>
        <authorList>
            <person name="Cheng H."/>
            <person name="Song X."/>
            <person name="Hu Y."/>
            <person name="Wu T."/>
            <person name="Yang Q."/>
            <person name="An Z."/>
            <person name="Feng S."/>
            <person name="Deng Z."/>
            <person name="Wu W."/>
            <person name="Zeng X."/>
            <person name="Tu M."/>
            <person name="Wang X."/>
            <person name="Huang H."/>
        </authorList>
    </citation>
    <scope>NUCLEOTIDE SEQUENCE</scope>
    <source>
        <strain evidence="1">MT/VB/25A 57/8</strain>
    </source>
</reference>
<name>A0ABQ9ME75_HEVBR</name>
<keyword evidence="2" id="KW-1185">Reference proteome</keyword>
<proteinExistence type="predicted"/>
<sequence>MIDIPLLYNFILGRLILNDNDIVTNMQWLCMKLPAPEGIAIVRGSQKLTLESYKKSTEVVTEVTLPIELLKKLKSQISPEPVDLITEEELEEGRKIHLETTLSRANRE</sequence>
<dbReference type="Proteomes" id="UP001174677">
    <property type="component" value="Chromosome 7"/>
</dbReference>